<gene>
    <name evidence="2" type="ORF">Q7514_00985</name>
</gene>
<feature type="signal peptide" evidence="1">
    <location>
        <begin position="1"/>
        <end position="21"/>
    </location>
</feature>
<evidence type="ECO:0000313" key="2">
    <source>
        <dbReference type="EMBL" id="MEE2056100.1"/>
    </source>
</evidence>
<dbReference type="RefSeq" id="WP_330131410.1">
    <property type="nucleotide sequence ID" value="NZ_JAUTXY010000001.1"/>
</dbReference>
<keyword evidence="1" id="KW-0732">Signal</keyword>
<name>A0ABU7L3G8_9NOCA</name>
<evidence type="ECO:0000256" key="1">
    <source>
        <dbReference type="SAM" id="SignalP"/>
    </source>
</evidence>
<dbReference type="EMBL" id="JAUTXY010000001">
    <property type="protein sequence ID" value="MEE2056100.1"/>
    <property type="molecule type" value="Genomic_DNA"/>
</dbReference>
<dbReference type="PROSITE" id="PS51257">
    <property type="entry name" value="PROKAR_LIPOPROTEIN"/>
    <property type="match status" value="1"/>
</dbReference>
<sequence>MNRLRLAALPAILACALTLGACSSDDDTSASESGNASETADATFSDGDVSVETLDADLLAKFSSCDDVAPAVEQYIEGLDADPNNGSSDYGVYCTWSTPASAASLDDIRTVEVMIETGNGAVSDTSVLGTAGLEVLSDSAVESKGGVAYTMNMGTDAAGITVTTVEFPDVRVSITGGQWSDSPSLDGPAAVAAATEILGL</sequence>
<reference evidence="2 3" key="1">
    <citation type="submission" date="2023-07" db="EMBL/GenBank/DDBJ databases">
        <authorList>
            <person name="Girao M."/>
            <person name="Carvalho M.F."/>
        </authorList>
    </citation>
    <scope>NUCLEOTIDE SEQUENCE [LARGE SCALE GENOMIC DNA]</scope>
    <source>
        <strain evidence="2 3">YIM65754</strain>
    </source>
</reference>
<protein>
    <recommendedName>
        <fullName evidence="4">Lipoprotein</fullName>
    </recommendedName>
</protein>
<comment type="caution">
    <text evidence="2">The sequence shown here is derived from an EMBL/GenBank/DDBJ whole genome shotgun (WGS) entry which is preliminary data.</text>
</comment>
<organism evidence="2 3">
    <name type="scientific">Rhodococcus artemisiae</name>
    <dbReference type="NCBI Taxonomy" id="714159"/>
    <lineage>
        <taxon>Bacteria</taxon>
        <taxon>Bacillati</taxon>
        <taxon>Actinomycetota</taxon>
        <taxon>Actinomycetes</taxon>
        <taxon>Mycobacteriales</taxon>
        <taxon>Nocardiaceae</taxon>
        <taxon>Rhodococcus</taxon>
    </lineage>
</organism>
<proteinExistence type="predicted"/>
<keyword evidence="3" id="KW-1185">Reference proteome</keyword>
<evidence type="ECO:0000313" key="3">
    <source>
        <dbReference type="Proteomes" id="UP001336020"/>
    </source>
</evidence>
<dbReference type="Proteomes" id="UP001336020">
    <property type="component" value="Unassembled WGS sequence"/>
</dbReference>
<evidence type="ECO:0008006" key="4">
    <source>
        <dbReference type="Google" id="ProtNLM"/>
    </source>
</evidence>
<feature type="chain" id="PRO_5047102697" description="Lipoprotein" evidence="1">
    <location>
        <begin position="22"/>
        <end position="200"/>
    </location>
</feature>
<accession>A0ABU7L3G8</accession>